<dbReference type="Pfam" id="PF01077">
    <property type="entry name" value="NIR_SIR"/>
    <property type="match status" value="1"/>
</dbReference>
<keyword evidence="3" id="KW-0479">Metal-binding</keyword>
<evidence type="ECO:0000313" key="10">
    <source>
        <dbReference type="Proteomes" id="UP000830055"/>
    </source>
</evidence>
<gene>
    <name evidence="9" type="ORF">DPPLL_05690</name>
</gene>
<evidence type="ECO:0008006" key="11">
    <source>
        <dbReference type="Google" id="ProtNLM"/>
    </source>
</evidence>
<reference evidence="9 10" key="1">
    <citation type="submission" date="2022-01" db="EMBL/GenBank/DDBJ databases">
        <title>Desulfofustis limnae sp. nov., a novel mesophilic sulfate-reducing bacterium isolated from marsh soil.</title>
        <authorList>
            <person name="Watanabe M."/>
            <person name="Takahashi A."/>
            <person name="Kojima H."/>
            <person name="Fukui M."/>
        </authorList>
    </citation>
    <scope>NUCLEOTIDE SEQUENCE [LARGE SCALE GENOMIC DNA]</scope>
    <source>
        <strain evidence="9 10">PPLL</strain>
    </source>
</reference>
<evidence type="ECO:0000256" key="4">
    <source>
        <dbReference type="ARBA" id="ARBA00023002"/>
    </source>
</evidence>
<keyword evidence="4" id="KW-0560">Oxidoreductase</keyword>
<dbReference type="InterPro" id="IPR006066">
    <property type="entry name" value="NO2/SO3_Rdtase_FeS/sirohaem_BS"/>
</dbReference>
<protein>
    <recommendedName>
        <fullName evidence="11">Nitrite reductase</fullName>
    </recommendedName>
</protein>
<feature type="domain" description="Nitrite/sulphite reductase 4Fe-4S" evidence="7">
    <location>
        <begin position="76"/>
        <end position="193"/>
    </location>
</feature>
<keyword evidence="2" id="KW-0349">Heme</keyword>
<dbReference type="InterPro" id="IPR052034">
    <property type="entry name" value="NasD-like"/>
</dbReference>
<dbReference type="SUPFAM" id="SSF55124">
    <property type="entry name" value="Nitrite/Sulfite reductase N-terminal domain-like"/>
    <property type="match status" value="1"/>
</dbReference>
<keyword evidence="5" id="KW-0408">Iron</keyword>
<dbReference type="InterPro" id="IPR036136">
    <property type="entry name" value="Nit/Sulf_reduc_fer-like_dom_sf"/>
</dbReference>
<name>A0ABM7W5U2_9BACT</name>
<dbReference type="PROSITE" id="PS00365">
    <property type="entry name" value="NIR_SIR"/>
    <property type="match status" value="1"/>
</dbReference>
<dbReference type="InterPro" id="IPR006067">
    <property type="entry name" value="NO2/SO3_Rdtase_4Fe4S_dom"/>
</dbReference>
<dbReference type="PANTHER" id="PTHR43809:SF1">
    <property type="entry name" value="NITRITE REDUCTASE (NADH) LARGE SUBUNIT"/>
    <property type="match status" value="1"/>
</dbReference>
<evidence type="ECO:0000259" key="8">
    <source>
        <dbReference type="Pfam" id="PF03460"/>
    </source>
</evidence>
<dbReference type="RefSeq" id="WP_284153299.1">
    <property type="nucleotide sequence ID" value="NZ_AP025516.1"/>
</dbReference>
<dbReference type="SUPFAM" id="SSF56014">
    <property type="entry name" value="Nitrite and sulphite reductase 4Fe-4S domain-like"/>
    <property type="match status" value="1"/>
</dbReference>
<dbReference type="InterPro" id="IPR005117">
    <property type="entry name" value="NiRdtase/SiRdtase_haem-b_fer"/>
</dbReference>
<evidence type="ECO:0000256" key="2">
    <source>
        <dbReference type="ARBA" id="ARBA00022617"/>
    </source>
</evidence>
<accession>A0ABM7W5U2</accession>
<dbReference type="InterPro" id="IPR045854">
    <property type="entry name" value="NO2/SO3_Rdtase_4Fe4S_sf"/>
</dbReference>
<proteinExistence type="predicted"/>
<keyword evidence="10" id="KW-1185">Reference proteome</keyword>
<keyword evidence="1" id="KW-0004">4Fe-4S</keyword>
<dbReference type="Pfam" id="PF03460">
    <property type="entry name" value="NIR_SIR_ferr"/>
    <property type="match status" value="1"/>
</dbReference>
<dbReference type="Proteomes" id="UP000830055">
    <property type="component" value="Chromosome"/>
</dbReference>
<dbReference type="EMBL" id="AP025516">
    <property type="protein sequence ID" value="BDD86204.1"/>
    <property type="molecule type" value="Genomic_DNA"/>
</dbReference>
<evidence type="ECO:0000256" key="5">
    <source>
        <dbReference type="ARBA" id="ARBA00023004"/>
    </source>
</evidence>
<organism evidence="9 10">
    <name type="scientific">Desulfofustis limnaeus</name>
    <dbReference type="NCBI Taxonomy" id="2740163"/>
    <lineage>
        <taxon>Bacteria</taxon>
        <taxon>Pseudomonadati</taxon>
        <taxon>Thermodesulfobacteriota</taxon>
        <taxon>Desulfobulbia</taxon>
        <taxon>Desulfobulbales</taxon>
        <taxon>Desulfocapsaceae</taxon>
        <taxon>Desulfofustis</taxon>
    </lineage>
</organism>
<evidence type="ECO:0000256" key="1">
    <source>
        <dbReference type="ARBA" id="ARBA00022485"/>
    </source>
</evidence>
<dbReference type="PANTHER" id="PTHR43809">
    <property type="entry name" value="NITRITE REDUCTASE (NADH) LARGE SUBUNIT"/>
    <property type="match status" value="1"/>
</dbReference>
<evidence type="ECO:0000259" key="7">
    <source>
        <dbReference type="Pfam" id="PF01077"/>
    </source>
</evidence>
<evidence type="ECO:0000256" key="3">
    <source>
        <dbReference type="ARBA" id="ARBA00022723"/>
    </source>
</evidence>
<sequence length="202" mass="21621">MAKEKLTILLPTGHLPLGLMEAARQLAAVHSLRVYLTNRQNLRLIDIPGHAYEEVRQELAKAGARFQEPGLFPLPTVCVGKPDCRHGLFDTEAVSTEIMRQFDGCFPSGSRLKIAVSGCCRCCSGAKLADIGVMGTRDGCDVFAGGKGGAAPIVGCRVARGVALGEVIRIIEDLVAFHQHKGVPGQRIAELMDDPEFPLSAC</sequence>
<evidence type="ECO:0000256" key="6">
    <source>
        <dbReference type="ARBA" id="ARBA00023014"/>
    </source>
</evidence>
<evidence type="ECO:0000313" key="9">
    <source>
        <dbReference type="EMBL" id="BDD86204.1"/>
    </source>
</evidence>
<dbReference type="Gene3D" id="3.30.413.10">
    <property type="entry name" value="Sulfite Reductase Hemoprotein, domain 1"/>
    <property type="match status" value="1"/>
</dbReference>
<feature type="domain" description="Nitrite/Sulfite reductase ferredoxin-like" evidence="8">
    <location>
        <begin position="7"/>
        <end position="61"/>
    </location>
</feature>
<keyword evidence="6" id="KW-0411">Iron-sulfur</keyword>